<gene>
    <name evidence="1" type="ORF">PSA3335_21005</name>
</gene>
<evidence type="ECO:0000313" key="2">
    <source>
        <dbReference type="Proteomes" id="UP000005729"/>
    </source>
</evidence>
<accession>A0ABC8BGP1</accession>
<dbReference type="Proteomes" id="UP000005729">
    <property type="component" value="Chromosome"/>
</dbReference>
<organism evidence="1 2">
    <name type="scientific">Pseudomonas savastanoi pv. savastanoi NCPPB 3335</name>
    <dbReference type="NCBI Taxonomy" id="693985"/>
    <lineage>
        <taxon>Bacteria</taxon>
        <taxon>Pseudomonadati</taxon>
        <taxon>Pseudomonadota</taxon>
        <taxon>Gammaproteobacteria</taxon>
        <taxon>Pseudomonadales</taxon>
        <taxon>Pseudomonadaceae</taxon>
        <taxon>Pseudomonas</taxon>
    </lineage>
</organism>
<dbReference type="KEGG" id="psav:PSA3335_21005"/>
<name>A0ABC8BGP1_PSESS</name>
<protein>
    <submittedName>
        <fullName evidence="1">Uncharacterized protein</fullName>
    </submittedName>
</protein>
<sequence>MLLIGDPLIGSFFAAGWTGAAAAGVAQVFGVRAAVVAAGVVFDAQDRGAAGQHFGDGLDFDVAQAALLEEVCPALIGGEEVFERSRCVGWTHLKQQRWVSRLHDDQ</sequence>
<dbReference type="EMBL" id="CP008742">
    <property type="protein sequence ID" value="ARD13316.1"/>
    <property type="molecule type" value="Genomic_DNA"/>
</dbReference>
<reference evidence="1 2" key="1">
    <citation type="journal article" date="2010" name="Environ. Microbiol.">
        <title>Annotation and overview of the Pseudomonas savastanoi pv. savastanoi NCPPB 3335 draft genome reveals the virulence gene complement of a tumour-inducing pathogen of woody hosts.</title>
        <authorList>
            <person name="Rodriguez-Palenzuela P."/>
            <person name="Matas I.M."/>
            <person name="Murillo J."/>
            <person name="Lopez-Solanilla E."/>
            <person name="Bardaji L."/>
            <person name="Perez-Martinez I."/>
            <person name="Rodriguez-Moskera M.E."/>
            <person name="Penyalver R."/>
            <person name="Lopez M.M."/>
            <person name="Quesada J.M."/>
            <person name="Biehl B.S."/>
            <person name="Perna N.T."/>
            <person name="Glasner J.D."/>
            <person name="Cabot E.L."/>
            <person name="Neeno-Eckwall E."/>
            <person name="Ramos C."/>
        </authorList>
    </citation>
    <scope>NUCLEOTIDE SEQUENCE [LARGE SCALE GENOMIC DNA]</scope>
    <source>
        <strain evidence="1 2">NCPPB 3335</strain>
    </source>
</reference>
<evidence type="ECO:0000313" key="1">
    <source>
        <dbReference type="EMBL" id="ARD13316.1"/>
    </source>
</evidence>
<dbReference type="AlphaFoldDB" id="A0ABC8BGP1"/>
<proteinExistence type="predicted"/>